<evidence type="ECO:0000313" key="1">
    <source>
        <dbReference type="EMBL" id="VDM63834.1"/>
    </source>
</evidence>
<dbReference type="AlphaFoldDB" id="A0A0R3Q041"/>
<accession>A0A0R3Q041</accession>
<protein>
    <submittedName>
        <fullName evidence="3">ZZ-type domain-containing protein</fullName>
    </submittedName>
</protein>
<evidence type="ECO:0000313" key="2">
    <source>
        <dbReference type="Proteomes" id="UP000267027"/>
    </source>
</evidence>
<proteinExistence type="predicted"/>
<gene>
    <name evidence="1" type="ORF">ACOC_LOCUS12249</name>
</gene>
<organism evidence="3">
    <name type="scientific">Angiostrongylus costaricensis</name>
    <name type="common">Nematode worm</name>
    <dbReference type="NCBI Taxonomy" id="334426"/>
    <lineage>
        <taxon>Eukaryota</taxon>
        <taxon>Metazoa</taxon>
        <taxon>Ecdysozoa</taxon>
        <taxon>Nematoda</taxon>
        <taxon>Chromadorea</taxon>
        <taxon>Rhabditida</taxon>
        <taxon>Rhabditina</taxon>
        <taxon>Rhabditomorpha</taxon>
        <taxon>Strongyloidea</taxon>
        <taxon>Metastrongylidae</taxon>
        <taxon>Angiostrongylus</taxon>
    </lineage>
</organism>
<reference evidence="1 2" key="2">
    <citation type="submission" date="2018-11" db="EMBL/GenBank/DDBJ databases">
        <authorList>
            <consortium name="Pathogen Informatics"/>
        </authorList>
    </citation>
    <scope>NUCLEOTIDE SEQUENCE [LARGE SCALE GENOMIC DNA]</scope>
    <source>
        <strain evidence="1 2">Costa Rica</strain>
    </source>
</reference>
<dbReference type="OrthoDB" id="5876289at2759"/>
<name>A0A0R3Q041_ANGCS</name>
<dbReference type="WBParaSite" id="ACOC_0001224801-mRNA-1">
    <property type="protein sequence ID" value="ACOC_0001224801-mRNA-1"/>
    <property type="gene ID" value="ACOC_0001224801"/>
</dbReference>
<reference evidence="3" key="1">
    <citation type="submission" date="2017-02" db="UniProtKB">
        <authorList>
            <consortium name="WormBaseParasite"/>
        </authorList>
    </citation>
    <scope>IDENTIFICATION</scope>
</reference>
<dbReference type="EMBL" id="UYYA01004952">
    <property type="protein sequence ID" value="VDM63834.1"/>
    <property type="molecule type" value="Genomic_DNA"/>
</dbReference>
<dbReference type="Proteomes" id="UP000267027">
    <property type="component" value="Unassembled WGS sequence"/>
</dbReference>
<sequence>MIAWKLMDSDISILRERVKEELEAADEFTTRNDDSLQISEANTSDVTMESNENDLELYTVRLWKTESSLLDDFFLVKGRKLLNLFRFCPICGMKLSQACLSADGNAPIVDFVCTACNPSVNRWNGQDCATDVP</sequence>
<keyword evidence="2" id="KW-1185">Reference proteome</keyword>
<evidence type="ECO:0000313" key="3">
    <source>
        <dbReference type="WBParaSite" id="ACOC_0001224801-mRNA-1"/>
    </source>
</evidence>